<proteinExistence type="predicted"/>
<dbReference type="InterPro" id="IPR051857">
    <property type="entry name" value="Asn_synthetase_domain"/>
</dbReference>
<dbReference type="InterPro" id="IPR001962">
    <property type="entry name" value="Asn_synthase"/>
</dbReference>
<evidence type="ECO:0000259" key="4">
    <source>
        <dbReference type="Pfam" id="PF00733"/>
    </source>
</evidence>
<sequence>MATFFALSRDNNALLNELNLTFPPDSHAELDDVQQHHHFDWQRGEFCAVLVQQQTRFLAGADDAFRRRLIFGRDVFGRKSLCWRMRIGQSADNSKCDGNGSGDGGIFQLSVLPGRNDTNEESEGMADGWHEVPPGNIVYLLLPPCSQFKLFPNAKMPSTLRDFHCHLPSLSAFVAQTLRVHTYYPHESVGKNALFKAFKGGTDFTTAEGAQQILLRPFATPSADQQQQQLLLDHAQIEEITGQFVRRFSAAIRGIFLSLPSSAVSDLLEVPVLFSGGVDSLMVALMAAEVLSSASSPPIDGQAKQWPKSWAIRLFSVAFGDKAKDNFNEASDRAQSIAAFEYLKSRSTEKYGLNVFSLVLVNVCKEELVECRHKHIADAIAPSKTVRLYSSTNSHIFKYFLVLDDSIGCVLWFASRMKGIDFENGQQILCPSPFALVGSGSDEQLGGYARHQTVFKSKGLDGVAEELSMEMHRIGARNFGRDDRIGTVNGKSLLAPFLEEPLVRWLNTLPTALKTGFGLPTNDGTANKFLLRNALRSLGVPECFVQRPKRAMQFGTRMVKMETAENGDAKLRGHQICEKLML</sequence>
<evidence type="ECO:0000256" key="1">
    <source>
        <dbReference type="ARBA" id="ARBA00022605"/>
    </source>
</evidence>
<gene>
    <name evidence="5" type="ORF">niasHT_009856</name>
</gene>
<dbReference type="Pfam" id="PF00733">
    <property type="entry name" value="Asn_synthase"/>
    <property type="match status" value="1"/>
</dbReference>
<dbReference type="AlphaFoldDB" id="A0ABD2LRE8"/>
<dbReference type="PANTHER" id="PTHR45937:SF1">
    <property type="entry name" value="ASPARAGINE SYNTHETASE DOMAIN-CONTAINING PROTEIN 1"/>
    <property type="match status" value="1"/>
</dbReference>
<keyword evidence="2" id="KW-0061">Asparagine biosynthesis</keyword>
<keyword evidence="1" id="KW-0028">Amino-acid biosynthesis</keyword>
<protein>
    <recommendedName>
        <fullName evidence="4">Asparagine synthetase domain-containing protein</fullName>
    </recommendedName>
</protein>
<accession>A0ABD2LRE8</accession>
<dbReference type="InterPro" id="IPR014729">
    <property type="entry name" value="Rossmann-like_a/b/a_fold"/>
</dbReference>
<keyword evidence="3" id="KW-0315">Glutamine amidotransferase</keyword>
<comment type="caution">
    <text evidence="5">The sequence shown here is derived from an EMBL/GenBank/DDBJ whole genome shotgun (WGS) entry which is preliminary data.</text>
</comment>
<dbReference type="EMBL" id="JBICBT010000307">
    <property type="protein sequence ID" value="KAL3117810.1"/>
    <property type="molecule type" value="Genomic_DNA"/>
</dbReference>
<reference evidence="5 6" key="1">
    <citation type="submission" date="2024-10" db="EMBL/GenBank/DDBJ databases">
        <authorList>
            <person name="Kim D."/>
        </authorList>
    </citation>
    <scope>NUCLEOTIDE SEQUENCE [LARGE SCALE GENOMIC DNA]</scope>
    <source>
        <strain evidence="5">BH-2024</strain>
    </source>
</reference>
<evidence type="ECO:0000313" key="6">
    <source>
        <dbReference type="Proteomes" id="UP001620626"/>
    </source>
</evidence>
<dbReference type="CDD" id="cd01991">
    <property type="entry name" value="Asn_synthase_B_C"/>
    <property type="match status" value="1"/>
</dbReference>
<name>A0ABD2LRE8_9BILA</name>
<keyword evidence="6" id="KW-1185">Reference proteome</keyword>
<dbReference type="GO" id="GO:0006529">
    <property type="term" value="P:asparagine biosynthetic process"/>
    <property type="evidence" value="ECO:0007669"/>
    <property type="project" value="UniProtKB-KW"/>
</dbReference>
<evidence type="ECO:0000256" key="3">
    <source>
        <dbReference type="ARBA" id="ARBA00022962"/>
    </source>
</evidence>
<dbReference type="SUPFAM" id="SSF52402">
    <property type="entry name" value="Adenine nucleotide alpha hydrolases-like"/>
    <property type="match status" value="1"/>
</dbReference>
<evidence type="ECO:0000256" key="2">
    <source>
        <dbReference type="ARBA" id="ARBA00022888"/>
    </source>
</evidence>
<feature type="domain" description="Asparagine synthetase" evidence="4">
    <location>
        <begin position="458"/>
        <end position="557"/>
    </location>
</feature>
<evidence type="ECO:0000313" key="5">
    <source>
        <dbReference type="EMBL" id="KAL3117810.1"/>
    </source>
</evidence>
<dbReference type="Proteomes" id="UP001620626">
    <property type="component" value="Unassembled WGS sequence"/>
</dbReference>
<dbReference type="PANTHER" id="PTHR45937">
    <property type="entry name" value="ASPARAGINE SYNTHETASE DOMAIN-CONTAINING PROTEIN 1"/>
    <property type="match status" value="1"/>
</dbReference>
<dbReference type="Gene3D" id="3.40.50.620">
    <property type="entry name" value="HUPs"/>
    <property type="match status" value="1"/>
</dbReference>
<organism evidence="5 6">
    <name type="scientific">Heterodera trifolii</name>
    <dbReference type="NCBI Taxonomy" id="157864"/>
    <lineage>
        <taxon>Eukaryota</taxon>
        <taxon>Metazoa</taxon>
        <taxon>Ecdysozoa</taxon>
        <taxon>Nematoda</taxon>
        <taxon>Chromadorea</taxon>
        <taxon>Rhabditida</taxon>
        <taxon>Tylenchina</taxon>
        <taxon>Tylenchomorpha</taxon>
        <taxon>Tylenchoidea</taxon>
        <taxon>Heteroderidae</taxon>
        <taxon>Heteroderinae</taxon>
        <taxon>Heterodera</taxon>
    </lineage>
</organism>